<dbReference type="Proteomes" id="UP000515908">
    <property type="component" value="Chromosome 10"/>
</dbReference>
<dbReference type="PROSITE" id="PS00107">
    <property type="entry name" value="PROTEIN_KINASE_ATP"/>
    <property type="match status" value="1"/>
</dbReference>
<sequence>MFKLIFAVGAITLFVSFWNNVLYARAPNDSVGDANIDVIRRAVTHIRSRIADLKMEVFSTTDPIDRENTLNAIARLRIEFLEKQERYRYETHRVMQPFYLGKKFAIKETPKNGRGSASFFDSDNFTSTLLSPSSTVSQSPNLLTVEEMETFSCGPALGKGSYGTVHLGILSNGRLVAVKYVNIVNESHEVLDSVKAEVDVLKQLSHPNIIRYYGAHLIEDTMLVFMEFAVGGSLTSILRKFSELTEPVMQLYTYQILRGLRYLHDKGVVHRDIKGENILIDGFGVAKLADFGCSKSLANIANGSHLGCGTLVGSPFWMAPEVIRSEAYGTKADIWSVGCTVVEMLNRGEPPWREEFDNVYSAMFYVGSTNDIPQIPEKTSDLCRGFLHRCFERDVAKRATADELLSHPWLGSALALKRDDSISDVTSELPSLSYSPSTHGMRSTDRRDTTSTMEQRQVSTTAASLSSADSR</sequence>
<dbReference type="GO" id="GO:0005524">
    <property type="term" value="F:ATP binding"/>
    <property type="evidence" value="ECO:0007669"/>
    <property type="project" value="UniProtKB-UniRule"/>
</dbReference>
<dbReference type="InterPro" id="IPR008271">
    <property type="entry name" value="Ser/Thr_kinase_AS"/>
</dbReference>
<proteinExistence type="inferred from homology"/>
<dbReference type="PANTHER" id="PTHR11584:SF369">
    <property type="entry name" value="MITOGEN-ACTIVATED PROTEIN KINASE KINASE KINASE 19-RELATED"/>
    <property type="match status" value="1"/>
</dbReference>
<dbReference type="SMART" id="SM00220">
    <property type="entry name" value="S_TKc"/>
    <property type="match status" value="1"/>
</dbReference>
<dbReference type="VEuPathDB" id="TriTrypDB:ADEAN_000544200"/>
<evidence type="ECO:0000256" key="8">
    <source>
        <dbReference type="SAM" id="MobiDB-lite"/>
    </source>
</evidence>
<evidence type="ECO:0000256" key="5">
    <source>
        <dbReference type="ARBA" id="ARBA00022840"/>
    </source>
</evidence>
<evidence type="ECO:0000256" key="6">
    <source>
        <dbReference type="PROSITE-ProRule" id="PRU10141"/>
    </source>
</evidence>
<dbReference type="InterPro" id="IPR001245">
    <property type="entry name" value="Ser-Thr/Tyr_kinase_cat_dom"/>
</dbReference>
<protein>
    <submittedName>
        <fullName evidence="10">Protein tyrosine kinase/Protein kinase domain containing protein, putative</fullName>
    </submittedName>
</protein>
<reference evidence="10 11" key="1">
    <citation type="submission" date="2020-08" db="EMBL/GenBank/DDBJ databases">
        <authorList>
            <person name="Newling K."/>
            <person name="Davey J."/>
            <person name="Forrester S."/>
        </authorList>
    </citation>
    <scope>NUCLEOTIDE SEQUENCE [LARGE SCALE GENOMIC DNA]</scope>
    <source>
        <strain evidence="11">Crithidia deanei Carvalho (ATCC PRA-265)</strain>
    </source>
</reference>
<keyword evidence="1 7" id="KW-0723">Serine/threonine-protein kinase</keyword>
<dbReference type="PROSITE" id="PS50011">
    <property type="entry name" value="PROTEIN_KINASE_DOM"/>
    <property type="match status" value="1"/>
</dbReference>
<dbReference type="SUPFAM" id="SSF56112">
    <property type="entry name" value="Protein kinase-like (PK-like)"/>
    <property type="match status" value="1"/>
</dbReference>
<evidence type="ECO:0000259" key="9">
    <source>
        <dbReference type="PROSITE" id="PS50011"/>
    </source>
</evidence>
<evidence type="ECO:0000256" key="2">
    <source>
        <dbReference type="ARBA" id="ARBA00022679"/>
    </source>
</evidence>
<evidence type="ECO:0000256" key="7">
    <source>
        <dbReference type="RuleBase" id="RU000304"/>
    </source>
</evidence>
<keyword evidence="3 6" id="KW-0547">Nucleotide-binding</keyword>
<feature type="compositionally biased region" description="Polar residues" evidence="8">
    <location>
        <begin position="427"/>
        <end position="441"/>
    </location>
</feature>
<comment type="similarity">
    <text evidence="7">Belongs to the protein kinase superfamily.</text>
</comment>
<dbReference type="CDD" id="cd06606">
    <property type="entry name" value="STKc_MAPKKK"/>
    <property type="match status" value="1"/>
</dbReference>
<dbReference type="PANTHER" id="PTHR11584">
    <property type="entry name" value="SERINE/THREONINE PROTEIN KINASE"/>
    <property type="match status" value="1"/>
</dbReference>
<dbReference type="AlphaFoldDB" id="A0A7G2CDQ6"/>
<evidence type="ECO:0000313" key="10">
    <source>
        <dbReference type="EMBL" id="CAD2217956.1"/>
    </source>
</evidence>
<keyword evidence="2" id="KW-0808">Transferase</keyword>
<dbReference type="InterPro" id="IPR017441">
    <property type="entry name" value="Protein_kinase_ATP_BS"/>
</dbReference>
<gene>
    <name evidence="10" type="ORF">ADEAN_000544200</name>
</gene>
<organism evidence="10 11">
    <name type="scientific">Angomonas deanei</name>
    <dbReference type="NCBI Taxonomy" id="59799"/>
    <lineage>
        <taxon>Eukaryota</taxon>
        <taxon>Discoba</taxon>
        <taxon>Euglenozoa</taxon>
        <taxon>Kinetoplastea</taxon>
        <taxon>Metakinetoplastina</taxon>
        <taxon>Trypanosomatida</taxon>
        <taxon>Trypanosomatidae</taxon>
        <taxon>Strigomonadinae</taxon>
        <taxon>Angomonas</taxon>
    </lineage>
</organism>
<keyword evidence="4 10" id="KW-0418">Kinase</keyword>
<name>A0A7G2CDQ6_9TRYP</name>
<feature type="binding site" evidence="6">
    <location>
        <position position="179"/>
    </location>
    <ligand>
        <name>ATP</name>
        <dbReference type="ChEBI" id="CHEBI:30616"/>
    </ligand>
</feature>
<dbReference type="EMBL" id="LR877154">
    <property type="protein sequence ID" value="CAD2217956.1"/>
    <property type="molecule type" value="Genomic_DNA"/>
</dbReference>
<dbReference type="PRINTS" id="PR00109">
    <property type="entry name" value="TYRKINASE"/>
</dbReference>
<feature type="compositionally biased region" description="Low complexity" evidence="8">
    <location>
        <begin position="459"/>
        <end position="471"/>
    </location>
</feature>
<keyword evidence="11" id="KW-1185">Reference proteome</keyword>
<accession>A0A7G2CDQ6</accession>
<evidence type="ECO:0000313" key="11">
    <source>
        <dbReference type="Proteomes" id="UP000515908"/>
    </source>
</evidence>
<feature type="domain" description="Protein kinase" evidence="9">
    <location>
        <begin position="151"/>
        <end position="410"/>
    </location>
</feature>
<dbReference type="GO" id="GO:0004674">
    <property type="term" value="F:protein serine/threonine kinase activity"/>
    <property type="evidence" value="ECO:0007669"/>
    <property type="project" value="UniProtKB-KW"/>
</dbReference>
<dbReference type="Gene3D" id="1.10.510.10">
    <property type="entry name" value="Transferase(Phosphotransferase) domain 1"/>
    <property type="match status" value="1"/>
</dbReference>
<keyword evidence="5 6" id="KW-0067">ATP-binding</keyword>
<dbReference type="InterPro" id="IPR011009">
    <property type="entry name" value="Kinase-like_dom_sf"/>
</dbReference>
<dbReference type="Pfam" id="PF00069">
    <property type="entry name" value="Pkinase"/>
    <property type="match status" value="1"/>
</dbReference>
<evidence type="ECO:0000256" key="1">
    <source>
        <dbReference type="ARBA" id="ARBA00022527"/>
    </source>
</evidence>
<dbReference type="PROSITE" id="PS00108">
    <property type="entry name" value="PROTEIN_KINASE_ST"/>
    <property type="match status" value="1"/>
</dbReference>
<evidence type="ECO:0000256" key="3">
    <source>
        <dbReference type="ARBA" id="ARBA00022741"/>
    </source>
</evidence>
<feature type="region of interest" description="Disordered" evidence="8">
    <location>
        <begin position="427"/>
        <end position="471"/>
    </location>
</feature>
<dbReference type="InterPro" id="IPR000719">
    <property type="entry name" value="Prot_kinase_dom"/>
</dbReference>
<evidence type="ECO:0000256" key="4">
    <source>
        <dbReference type="ARBA" id="ARBA00022777"/>
    </source>
</evidence>